<evidence type="ECO:0000313" key="3">
    <source>
        <dbReference type="EMBL" id="KKK47976.1"/>
    </source>
</evidence>
<dbReference type="AlphaFoldDB" id="A0A0F8YIT3"/>
<evidence type="ECO:0000256" key="1">
    <source>
        <dbReference type="ARBA" id="ARBA00023125"/>
    </source>
</evidence>
<dbReference type="InterPro" id="IPR036388">
    <property type="entry name" value="WH-like_DNA-bd_sf"/>
</dbReference>
<feature type="domain" description="OmpR/PhoB-type" evidence="2">
    <location>
        <begin position="1"/>
        <end position="68"/>
    </location>
</feature>
<dbReference type="GO" id="GO:0006355">
    <property type="term" value="P:regulation of DNA-templated transcription"/>
    <property type="evidence" value="ECO:0007669"/>
    <property type="project" value="InterPro"/>
</dbReference>
<accession>A0A0F8YIT3</accession>
<dbReference type="EMBL" id="LAZR01069300">
    <property type="protein sequence ID" value="KKK47976.1"/>
    <property type="molecule type" value="Genomic_DNA"/>
</dbReference>
<dbReference type="SMART" id="SM00862">
    <property type="entry name" value="Trans_reg_C"/>
    <property type="match status" value="1"/>
</dbReference>
<comment type="caution">
    <text evidence="3">The sequence shown here is derived from an EMBL/GenBank/DDBJ whole genome shotgun (WGS) entry which is preliminary data.</text>
</comment>
<evidence type="ECO:0000259" key="2">
    <source>
        <dbReference type="PROSITE" id="PS51755"/>
    </source>
</evidence>
<feature type="non-terminal residue" evidence="3">
    <location>
        <position position="1"/>
    </location>
</feature>
<dbReference type="Gene3D" id="1.10.10.10">
    <property type="entry name" value="Winged helix-like DNA-binding domain superfamily/Winged helix DNA-binding domain"/>
    <property type="match status" value="1"/>
</dbReference>
<dbReference type="InterPro" id="IPR001867">
    <property type="entry name" value="OmpR/PhoB-type_DNA-bd"/>
</dbReference>
<proteinExistence type="predicted"/>
<dbReference type="InterPro" id="IPR016032">
    <property type="entry name" value="Sig_transdc_resp-reg_C-effctor"/>
</dbReference>
<dbReference type="GO" id="GO:0000160">
    <property type="term" value="P:phosphorelay signal transduction system"/>
    <property type="evidence" value="ECO:0007669"/>
    <property type="project" value="InterPro"/>
</dbReference>
<dbReference type="GO" id="GO:0003677">
    <property type="term" value="F:DNA binding"/>
    <property type="evidence" value="ECO:0007669"/>
    <property type="project" value="UniProtKB-KW"/>
</dbReference>
<reference evidence="3" key="1">
    <citation type="journal article" date="2015" name="Nature">
        <title>Complex archaea that bridge the gap between prokaryotes and eukaryotes.</title>
        <authorList>
            <person name="Spang A."/>
            <person name="Saw J.H."/>
            <person name="Jorgensen S.L."/>
            <person name="Zaremba-Niedzwiedzka K."/>
            <person name="Martijn J."/>
            <person name="Lind A.E."/>
            <person name="van Eijk R."/>
            <person name="Schleper C."/>
            <person name="Guy L."/>
            <person name="Ettema T.J."/>
        </authorList>
    </citation>
    <scope>NUCLEOTIDE SEQUENCE</scope>
</reference>
<gene>
    <name evidence="3" type="ORF">LCGC14_3149760</name>
</gene>
<dbReference type="PROSITE" id="PS51755">
    <property type="entry name" value="OMPR_PHOB"/>
    <property type="match status" value="1"/>
</dbReference>
<dbReference type="CDD" id="cd00383">
    <property type="entry name" value="trans_reg_C"/>
    <property type="match status" value="1"/>
</dbReference>
<keyword evidence="1" id="KW-0238">DNA-binding</keyword>
<sequence length="74" mass="8448">FKLLAAFVRNPNQVLSLEQLLELAWGDSVGAPRDRVKLYVGYLRRKLREAADVAPIETVRGFGYCYRPPTDPNR</sequence>
<protein>
    <recommendedName>
        <fullName evidence="2">OmpR/PhoB-type domain-containing protein</fullName>
    </recommendedName>
</protein>
<organism evidence="3">
    <name type="scientific">marine sediment metagenome</name>
    <dbReference type="NCBI Taxonomy" id="412755"/>
    <lineage>
        <taxon>unclassified sequences</taxon>
        <taxon>metagenomes</taxon>
        <taxon>ecological metagenomes</taxon>
    </lineage>
</organism>
<dbReference type="SUPFAM" id="SSF46894">
    <property type="entry name" value="C-terminal effector domain of the bipartite response regulators"/>
    <property type="match status" value="1"/>
</dbReference>
<name>A0A0F8YIT3_9ZZZZ</name>
<dbReference type="Pfam" id="PF00486">
    <property type="entry name" value="Trans_reg_C"/>
    <property type="match status" value="1"/>
</dbReference>